<evidence type="ECO:0000313" key="5">
    <source>
        <dbReference type="EMBL" id="PON44365.1"/>
    </source>
</evidence>
<dbReference type="SMART" id="SM00317">
    <property type="entry name" value="SET"/>
    <property type="match status" value="1"/>
</dbReference>
<comment type="subcellular location">
    <subcellularLocation>
        <location evidence="1">Chromosome</location>
    </subcellularLocation>
</comment>
<feature type="region of interest" description="Disordered" evidence="3">
    <location>
        <begin position="229"/>
        <end position="260"/>
    </location>
</feature>
<keyword evidence="5" id="KW-0808">Transferase</keyword>
<dbReference type="GO" id="GO:0032259">
    <property type="term" value="P:methylation"/>
    <property type="evidence" value="ECO:0007669"/>
    <property type="project" value="UniProtKB-KW"/>
</dbReference>
<organism evidence="5 6">
    <name type="scientific">Parasponia andersonii</name>
    <name type="common">Sponia andersonii</name>
    <dbReference type="NCBI Taxonomy" id="3476"/>
    <lineage>
        <taxon>Eukaryota</taxon>
        <taxon>Viridiplantae</taxon>
        <taxon>Streptophyta</taxon>
        <taxon>Embryophyta</taxon>
        <taxon>Tracheophyta</taxon>
        <taxon>Spermatophyta</taxon>
        <taxon>Magnoliopsida</taxon>
        <taxon>eudicotyledons</taxon>
        <taxon>Gunneridae</taxon>
        <taxon>Pentapetalae</taxon>
        <taxon>rosids</taxon>
        <taxon>fabids</taxon>
        <taxon>Rosales</taxon>
        <taxon>Cannabaceae</taxon>
        <taxon>Parasponia</taxon>
    </lineage>
</organism>
<dbReference type="PANTHER" id="PTHR46450:SF1">
    <property type="entry name" value="INACTIVE HISTONE-LYSINE N-METHYLTRANSFERASE SUVR1-RELATED"/>
    <property type="match status" value="1"/>
</dbReference>
<accession>A0A2P5B6H2</accession>
<dbReference type="InterPro" id="IPR046341">
    <property type="entry name" value="SET_dom_sf"/>
</dbReference>
<feature type="compositionally biased region" description="Basic and acidic residues" evidence="3">
    <location>
        <begin position="436"/>
        <end position="445"/>
    </location>
</feature>
<dbReference type="OrthoDB" id="308383at2759"/>
<feature type="region of interest" description="Disordered" evidence="3">
    <location>
        <begin position="426"/>
        <end position="459"/>
    </location>
</feature>
<reference evidence="6" key="1">
    <citation type="submission" date="2016-06" db="EMBL/GenBank/DDBJ databases">
        <title>Parallel loss of symbiosis genes in relatives of nitrogen-fixing non-legume Parasponia.</title>
        <authorList>
            <person name="Van Velzen R."/>
            <person name="Holmer R."/>
            <person name="Bu F."/>
            <person name="Rutten L."/>
            <person name="Van Zeijl A."/>
            <person name="Liu W."/>
            <person name="Santuari L."/>
            <person name="Cao Q."/>
            <person name="Sharma T."/>
            <person name="Shen D."/>
            <person name="Roswanjaya Y."/>
            <person name="Wardhani T."/>
            <person name="Kalhor M.S."/>
            <person name="Jansen J."/>
            <person name="Van den Hoogen J."/>
            <person name="Gungor B."/>
            <person name="Hartog M."/>
            <person name="Hontelez J."/>
            <person name="Verver J."/>
            <person name="Yang W.-C."/>
            <person name="Schijlen E."/>
            <person name="Repin R."/>
            <person name="Schilthuizen M."/>
            <person name="Schranz E."/>
            <person name="Heidstra R."/>
            <person name="Miyata K."/>
            <person name="Fedorova E."/>
            <person name="Kohlen W."/>
            <person name="Bisseling T."/>
            <person name="Smit S."/>
            <person name="Geurts R."/>
        </authorList>
    </citation>
    <scope>NUCLEOTIDE SEQUENCE [LARGE SCALE GENOMIC DNA]</scope>
    <source>
        <strain evidence="6">cv. WU1-14</strain>
    </source>
</reference>
<feature type="domain" description="SET" evidence="4">
    <location>
        <begin position="632"/>
        <end position="761"/>
    </location>
</feature>
<feature type="compositionally biased region" description="Basic and acidic residues" evidence="3">
    <location>
        <begin position="79"/>
        <end position="89"/>
    </location>
</feature>
<dbReference type="SUPFAM" id="SSF82199">
    <property type="entry name" value="SET domain"/>
    <property type="match status" value="1"/>
</dbReference>
<dbReference type="STRING" id="3476.A0A2P5B6H2"/>
<dbReference type="InterPro" id="IPR025776">
    <property type="entry name" value="SUVR4/1/2"/>
</dbReference>
<dbReference type="SMART" id="SM00468">
    <property type="entry name" value="PreSET"/>
    <property type="match status" value="1"/>
</dbReference>
<keyword evidence="2" id="KW-0158">Chromosome</keyword>
<dbReference type="Pfam" id="PF00856">
    <property type="entry name" value="SET"/>
    <property type="match status" value="1"/>
</dbReference>
<sequence length="799" mass="89081">MAPNPRVPAAFRAMRALGISEAKVKPVLKKLLKLYEKNWELIEEENYRALADAIFEEEDDTQEEKKQVKGVNEDDIEEEMLRNESERPFKRLRRGSEVNQQPGNVTESPESRAAGSSISPQHALKNKGKQPMVSEPFVMQDRLAPLPPPVSVPGKRLVSERALPGICLKEPMAETGSGLRPAQKVPNTYQLIRPKDEPFVDDMFMGDLPQYGAPIAVLHPDPLTIKDIPVENGESGNEVGKESSSQGLNGERRVDGVVSSSGEVETNGKLAIIQEESSSKLDVATSPLGEVKLSLSCNSAAGRPNFRMPNIDAVIKLTEEKCLHSYKIIDPNFSVMKLLTHVCESFLELGSDSIDESQDGTIYISPTLDVLKRSTARDALGGCKENMCMPAHTSNGLVNNEIHTATVAPHIPRLPQSLNNVDDQLQASKTPVNGRAGKDKDRDLEDPNSTSTHGLVVVPQREVDPDDLRSLHYVNDLTKGEERVRIAWANEINGEYPSSFHYISQSLVFQNAEITVSLARIGDLSCCPTCFGDCLSSSVPCACACKSGCEFAYTPTGIVKELFLEECISMTRDPRQHGRFFCQECPLERSKNDDCLEPCKGHLKRKFIKECWSKCGCSKQCGNRVVQRGISCNLQVFLTSDGKGWGLRTLEDLPKGTFVCEYVGEILTCRELYKRSMQHMKNIQDSYLAVLDADWDSKGALKNEKALCLDASRYGNVARCSDANLIEIPVELETPDHHYYHLAFFTTRKLHAMEELTWDYGIDFDEHDHFIKPFQCQCGSKFCRNMKRPNRSKSMSIAR</sequence>
<name>A0A2P5B6H2_PARAD</name>
<dbReference type="Gene3D" id="1.10.8.850">
    <property type="entry name" value="Histone-lysine N methyltransferase , C-terminal domain-like"/>
    <property type="match status" value="1"/>
</dbReference>
<dbReference type="InterPro" id="IPR043017">
    <property type="entry name" value="WIYLD_dom_sf"/>
</dbReference>
<dbReference type="GO" id="GO:0008270">
    <property type="term" value="F:zinc ion binding"/>
    <property type="evidence" value="ECO:0007669"/>
    <property type="project" value="InterPro"/>
</dbReference>
<dbReference type="PANTHER" id="PTHR46450">
    <property type="entry name" value="INACTIVE HISTONE-LYSINE N-METHYLTRANSFERASE SUVR1-RELATED"/>
    <property type="match status" value="1"/>
</dbReference>
<gene>
    <name evidence="5" type="ORF">PanWU01x14_267540</name>
</gene>
<evidence type="ECO:0000256" key="2">
    <source>
        <dbReference type="ARBA" id="ARBA00022454"/>
    </source>
</evidence>
<dbReference type="InterPro" id="IPR007728">
    <property type="entry name" value="Pre-SET_dom"/>
</dbReference>
<dbReference type="PROSITE" id="PS50280">
    <property type="entry name" value="SET"/>
    <property type="match status" value="1"/>
</dbReference>
<feature type="region of interest" description="Disordered" evidence="3">
    <location>
        <begin position="58"/>
        <end position="130"/>
    </location>
</feature>
<evidence type="ECO:0000259" key="4">
    <source>
        <dbReference type="PROSITE" id="PS50280"/>
    </source>
</evidence>
<dbReference type="GO" id="GO:0005634">
    <property type="term" value="C:nucleus"/>
    <property type="evidence" value="ECO:0007669"/>
    <property type="project" value="InterPro"/>
</dbReference>
<keyword evidence="6" id="KW-1185">Reference proteome</keyword>
<dbReference type="AlphaFoldDB" id="A0A2P5B6H2"/>
<dbReference type="Gene3D" id="2.170.270.10">
    <property type="entry name" value="SET domain"/>
    <property type="match status" value="1"/>
</dbReference>
<evidence type="ECO:0000256" key="3">
    <source>
        <dbReference type="SAM" id="MobiDB-lite"/>
    </source>
</evidence>
<proteinExistence type="predicted"/>
<dbReference type="InterPro" id="IPR018848">
    <property type="entry name" value="WIYLD_domain"/>
</dbReference>
<dbReference type="Proteomes" id="UP000237105">
    <property type="component" value="Unassembled WGS sequence"/>
</dbReference>
<keyword evidence="5" id="KW-0489">Methyltransferase</keyword>
<dbReference type="InterPro" id="IPR001214">
    <property type="entry name" value="SET_dom"/>
</dbReference>
<dbReference type="PROSITE" id="PS51580">
    <property type="entry name" value="SAM_MT43_3"/>
    <property type="match status" value="1"/>
</dbReference>
<dbReference type="EMBL" id="JXTB01000352">
    <property type="protein sequence ID" value="PON44365.1"/>
    <property type="molecule type" value="Genomic_DNA"/>
</dbReference>
<protein>
    <submittedName>
        <fullName evidence="5">Histone-lysine N-methyltransferase SUVR4/SUVR1/SUVR</fullName>
    </submittedName>
</protein>
<evidence type="ECO:0000256" key="1">
    <source>
        <dbReference type="ARBA" id="ARBA00004286"/>
    </source>
</evidence>
<dbReference type="CDD" id="cd10538">
    <property type="entry name" value="SET_SETDB-like"/>
    <property type="match status" value="1"/>
</dbReference>
<evidence type="ECO:0000313" key="6">
    <source>
        <dbReference type="Proteomes" id="UP000237105"/>
    </source>
</evidence>
<dbReference type="Pfam" id="PF10440">
    <property type="entry name" value="WIYLD"/>
    <property type="match status" value="1"/>
</dbReference>
<dbReference type="GO" id="GO:0005694">
    <property type="term" value="C:chromosome"/>
    <property type="evidence" value="ECO:0007669"/>
    <property type="project" value="UniProtKB-SubCell"/>
</dbReference>
<comment type="caution">
    <text evidence="5">The sequence shown here is derived from an EMBL/GenBank/DDBJ whole genome shotgun (WGS) entry which is preliminary data.</text>
</comment>
<feature type="compositionally biased region" description="Polar residues" evidence="3">
    <location>
        <begin position="97"/>
        <end position="120"/>
    </location>
</feature>
<dbReference type="GO" id="GO:0042054">
    <property type="term" value="F:histone methyltransferase activity"/>
    <property type="evidence" value="ECO:0007669"/>
    <property type="project" value="InterPro"/>
</dbReference>